<gene>
    <name evidence="6" type="ORF">EHUX00137_LOCUS44441</name>
</gene>
<dbReference type="PANTHER" id="PTHR12303">
    <property type="entry name" value="CARNOSINE N-METHYLTRANSFERASE"/>
    <property type="match status" value="1"/>
</dbReference>
<dbReference type="AlphaFoldDB" id="A0A7S3X4P4"/>
<keyword evidence="4" id="KW-0808">Transferase</keyword>
<dbReference type="EC" id="2.1.1.22" evidence="2"/>
<organism evidence="6">
    <name type="scientific">Emiliania huxleyi</name>
    <name type="common">Coccolithophore</name>
    <name type="synonym">Pontosphaera huxleyi</name>
    <dbReference type="NCBI Taxonomy" id="2903"/>
    <lineage>
        <taxon>Eukaryota</taxon>
        <taxon>Haptista</taxon>
        <taxon>Haptophyta</taxon>
        <taxon>Prymnesiophyceae</taxon>
        <taxon>Isochrysidales</taxon>
        <taxon>Noelaerhabdaceae</taxon>
        <taxon>Emiliania</taxon>
    </lineage>
</organism>
<dbReference type="EMBL" id="HBIR01057132">
    <property type="protein sequence ID" value="CAE0594496.1"/>
    <property type="molecule type" value="Transcribed_RNA"/>
</dbReference>
<evidence type="ECO:0000256" key="3">
    <source>
        <dbReference type="ARBA" id="ARBA00022603"/>
    </source>
</evidence>
<dbReference type="GO" id="GO:0032259">
    <property type="term" value="P:methylation"/>
    <property type="evidence" value="ECO:0007669"/>
    <property type="project" value="UniProtKB-KW"/>
</dbReference>
<dbReference type="InterPro" id="IPR012901">
    <property type="entry name" value="CARME"/>
</dbReference>
<dbReference type="CDD" id="cd02440">
    <property type="entry name" value="AdoMet_MTases"/>
    <property type="match status" value="1"/>
</dbReference>
<accession>A0A7S3X4P4</accession>
<dbReference type="PANTHER" id="PTHR12303:SF6">
    <property type="entry name" value="CARNOSINE N-METHYLTRANSFERASE"/>
    <property type="match status" value="1"/>
</dbReference>
<keyword evidence="5" id="KW-0949">S-adenosyl-L-methionine</keyword>
<keyword evidence="3" id="KW-0489">Methyltransferase</keyword>
<evidence type="ECO:0000256" key="1">
    <source>
        <dbReference type="ARBA" id="ARBA00010086"/>
    </source>
</evidence>
<name>A0A7S3X4P4_EMIHU</name>
<dbReference type="Pfam" id="PF07942">
    <property type="entry name" value="CARME"/>
    <property type="match status" value="1"/>
</dbReference>
<protein>
    <recommendedName>
        <fullName evidence="2">carnosine N-methyltransferase</fullName>
        <ecNumber evidence="2">2.1.1.22</ecNumber>
    </recommendedName>
</protein>
<evidence type="ECO:0000256" key="5">
    <source>
        <dbReference type="ARBA" id="ARBA00022691"/>
    </source>
</evidence>
<sequence>MQLLRSVRPPLATRLALQHAALLGGMSHEFAALDEPELQQSLPRHCATMKTYQAELLACGAANSAALATVFGRAENHGADRLRSVVWPWLEPLAGTAEDEYEHLGSVWRHMARDWTAGGAAQTGHLRAEVLRLLRGEGLASGAGVPPGGEVLVLGCGQARLAWTIASGLPGARVTGLEASEAQLSAANFFLQCAEEERLAFHPFLDEPRSNLHAAARTAALAAPDIAPAALPRVSLELRRGDFLQLSPSGEEALRGSDAVVTSFFLDCVPAVADSLRSIHALLRPGGLWVFAGPPTHPPLQPMPSSHHIDCVGPPGPLAYHCWPQLCPTLDQLVGLASEVGLTPLGEPRLLPAGYVQRPGGFGAHEHAWTAAVLVCRRGE</sequence>
<dbReference type="InterPro" id="IPR029063">
    <property type="entry name" value="SAM-dependent_MTases_sf"/>
</dbReference>
<dbReference type="SMART" id="SM01296">
    <property type="entry name" value="N2227"/>
    <property type="match status" value="1"/>
</dbReference>
<evidence type="ECO:0000256" key="2">
    <source>
        <dbReference type="ARBA" id="ARBA00012003"/>
    </source>
</evidence>
<dbReference type="GO" id="GO:0030735">
    <property type="term" value="F:carnosine N-methyltransferase activity"/>
    <property type="evidence" value="ECO:0007669"/>
    <property type="project" value="UniProtKB-EC"/>
</dbReference>
<evidence type="ECO:0000313" key="6">
    <source>
        <dbReference type="EMBL" id="CAE0594496.1"/>
    </source>
</evidence>
<reference evidence="6" key="1">
    <citation type="submission" date="2021-01" db="EMBL/GenBank/DDBJ databases">
        <authorList>
            <person name="Corre E."/>
            <person name="Pelletier E."/>
            <person name="Niang G."/>
            <person name="Scheremetjew M."/>
            <person name="Finn R."/>
            <person name="Kale V."/>
            <person name="Holt S."/>
            <person name="Cochrane G."/>
            <person name="Meng A."/>
            <person name="Brown T."/>
            <person name="Cohen L."/>
        </authorList>
    </citation>
    <scope>NUCLEOTIDE SEQUENCE</scope>
    <source>
        <strain evidence="6">379</strain>
    </source>
</reference>
<comment type="similarity">
    <text evidence="1">Belongs to the carnosine N-methyltransferase family.</text>
</comment>
<dbReference type="Gene3D" id="3.40.50.150">
    <property type="entry name" value="Vaccinia Virus protein VP39"/>
    <property type="match status" value="1"/>
</dbReference>
<evidence type="ECO:0000256" key="4">
    <source>
        <dbReference type="ARBA" id="ARBA00022679"/>
    </source>
</evidence>
<dbReference type="SUPFAM" id="SSF53335">
    <property type="entry name" value="S-adenosyl-L-methionine-dependent methyltransferases"/>
    <property type="match status" value="1"/>
</dbReference>
<proteinExistence type="inferred from homology"/>